<gene>
    <name evidence="2" type="ORF">GJ744_010357</name>
</gene>
<reference evidence="2" key="1">
    <citation type="submission" date="2020-02" db="EMBL/GenBank/DDBJ databases">
        <authorList>
            <person name="Palmer J.M."/>
        </authorList>
    </citation>
    <scope>NUCLEOTIDE SEQUENCE</scope>
    <source>
        <strain evidence="2">EPUS1.4</strain>
        <tissue evidence="2">Thallus</tissue>
    </source>
</reference>
<name>A0A8H7E5J0_9EURO</name>
<protein>
    <submittedName>
        <fullName evidence="2">Uncharacterized protein</fullName>
    </submittedName>
</protein>
<comment type="caution">
    <text evidence="2">The sequence shown here is derived from an EMBL/GenBank/DDBJ whole genome shotgun (WGS) entry which is preliminary data.</text>
</comment>
<dbReference type="EMBL" id="JAACFV010000067">
    <property type="protein sequence ID" value="KAF7507566.1"/>
    <property type="molecule type" value="Genomic_DNA"/>
</dbReference>
<evidence type="ECO:0000313" key="3">
    <source>
        <dbReference type="Proteomes" id="UP000606974"/>
    </source>
</evidence>
<dbReference type="Pfam" id="PF23670">
    <property type="entry name" value="PIGBOS1"/>
    <property type="match status" value="1"/>
</dbReference>
<sequence length="98" mass="10776">MTMNGRGLVPVALAVGLGIVNGYVVFNPAFQDLEAEKIRKQQDMVASDLGPNLVEVPVSRSEEQKGMDSIQQNPTSSSKATDMQADTAQPQKPRWWQF</sequence>
<keyword evidence="3" id="KW-1185">Reference proteome</keyword>
<organism evidence="2 3">
    <name type="scientific">Endocarpon pusillum</name>
    <dbReference type="NCBI Taxonomy" id="364733"/>
    <lineage>
        <taxon>Eukaryota</taxon>
        <taxon>Fungi</taxon>
        <taxon>Dikarya</taxon>
        <taxon>Ascomycota</taxon>
        <taxon>Pezizomycotina</taxon>
        <taxon>Eurotiomycetes</taxon>
        <taxon>Chaetothyriomycetidae</taxon>
        <taxon>Verrucariales</taxon>
        <taxon>Verrucariaceae</taxon>
        <taxon>Endocarpon</taxon>
    </lineage>
</organism>
<accession>A0A8H7E5J0</accession>
<dbReference type="Proteomes" id="UP000606974">
    <property type="component" value="Unassembled WGS sequence"/>
</dbReference>
<dbReference type="InterPro" id="IPR057394">
    <property type="entry name" value="PIGBOS1"/>
</dbReference>
<feature type="region of interest" description="Disordered" evidence="1">
    <location>
        <begin position="57"/>
        <end position="98"/>
    </location>
</feature>
<dbReference type="AlphaFoldDB" id="A0A8H7E5J0"/>
<evidence type="ECO:0000313" key="2">
    <source>
        <dbReference type="EMBL" id="KAF7507566.1"/>
    </source>
</evidence>
<evidence type="ECO:0000256" key="1">
    <source>
        <dbReference type="SAM" id="MobiDB-lite"/>
    </source>
</evidence>
<feature type="compositionally biased region" description="Polar residues" evidence="1">
    <location>
        <begin position="69"/>
        <end position="90"/>
    </location>
</feature>
<proteinExistence type="predicted"/>
<dbReference type="OrthoDB" id="4156743at2759"/>